<dbReference type="EMBL" id="SDMP01000013">
    <property type="protein sequence ID" value="RYR19243.1"/>
    <property type="molecule type" value="Genomic_DNA"/>
</dbReference>
<keyword evidence="2" id="KW-1185">Reference proteome</keyword>
<reference evidence="1 2" key="1">
    <citation type="submission" date="2019-01" db="EMBL/GenBank/DDBJ databases">
        <title>Sequencing of cultivated peanut Arachis hypogaea provides insights into genome evolution and oil improvement.</title>
        <authorList>
            <person name="Chen X."/>
        </authorList>
    </citation>
    <scope>NUCLEOTIDE SEQUENCE [LARGE SCALE GENOMIC DNA]</scope>
    <source>
        <strain evidence="2">cv. Fuhuasheng</strain>
        <tissue evidence="1">Leaves</tissue>
    </source>
</reference>
<dbReference type="PANTHER" id="PTHR47718">
    <property type="entry name" value="OS01G0519700 PROTEIN"/>
    <property type="match status" value="1"/>
</dbReference>
<name>A0A444ZYE5_ARAHY</name>
<proteinExistence type="predicted"/>
<organism evidence="1 2">
    <name type="scientific">Arachis hypogaea</name>
    <name type="common">Peanut</name>
    <dbReference type="NCBI Taxonomy" id="3818"/>
    <lineage>
        <taxon>Eukaryota</taxon>
        <taxon>Viridiplantae</taxon>
        <taxon>Streptophyta</taxon>
        <taxon>Embryophyta</taxon>
        <taxon>Tracheophyta</taxon>
        <taxon>Spermatophyta</taxon>
        <taxon>Magnoliopsida</taxon>
        <taxon>eudicotyledons</taxon>
        <taxon>Gunneridae</taxon>
        <taxon>Pentapetalae</taxon>
        <taxon>rosids</taxon>
        <taxon>fabids</taxon>
        <taxon>Fabales</taxon>
        <taxon>Fabaceae</taxon>
        <taxon>Papilionoideae</taxon>
        <taxon>50 kb inversion clade</taxon>
        <taxon>dalbergioids sensu lato</taxon>
        <taxon>Dalbergieae</taxon>
        <taxon>Pterocarpus clade</taxon>
        <taxon>Arachis</taxon>
    </lineage>
</organism>
<evidence type="ECO:0000313" key="1">
    <source>
        <dbReference type="EMBL" id="RYR19243.1"/>
    </source>
</evidence>
<comment type="caution">
    <text evidence="1">The sequence shown here is derived from an EMBL/GenBank/DDBJ whole genome shotgun (WGS) entry which is preliminary data.</text>
</comment>
<protein>
    <recommendedName>
        <fullName evidence="3">Protein FAR1-RELATED SEQUENCE</fullName>
    </recommendedName>
</protein>
<evidence type="ECO:0000313" key="2">
    <source>
        <dbReference type="Proteomes" id="UP000289738"/>
    </source>
</evidence>
<dbReference type="AlphaFoldDB" id="A0A444ZYE5"/>
<sequence>MKEKNQNFFFELNLEGDHCIKHAFWAEARSKAVCEYFRDVVSFDTTYNINRAPIPSNGDRVQILSNGDRAWIPTNGNKVQQRDCAWIVARVVVRPACSELLFENWSEIVMPR</sequence>
<evidence type="ECO:0008006" key="3">
    <source>
        <dbReference type="Google" id="ProtNLM"/>
    </source>
</evidence>
<gene>
    <name evidence="1" type="ORF">Ahy_B03g063970</name>
</gene>
<accession>A0A444ZYE5</accession>
<dbReference type="PANTHER" id="PTHR47718:SF13">
    <property type="entry name" value="OS09G0290500 PROTEIN"/>
    <property type="match status" value="1"/>
</dbReference>
<dbReference type="Proteomes" id="UP000289738">
    <property type="component" value="Chromosome B03"/>
</dbReference>